<dbReference type="GO" id="GO:0000981">
    <property type="term" value="F:DNA-binding transcription factor activity, RNA polymerase II-specific"/>
    <property type="evidence" value="ECO:0007669"/>
    <property type="project" value="TreeGrafter"/>
</dbReference>
<keyword evidence="3" id="KW-0804">Transcription</keyword>
<evidence type="ECO:0000256" key="5">
    <source>
        <dbReference type="PROSITE-ProRule" id="PRU00089"/>
    </source>
</evidence>
<evidence type="ECO:0000256" key="1">
    <source>
        <dbReference type="ARBA" id="ARBA00023015"/>
    </source>
</evidence>
<feature type="compositionally biased region" description="Low complexity" evidence="6">
    <location>
        <begin position="348"/>
        <end position="361"/>
    </location>
</feature>
<evidence type="ECO:0000256" key="2">
    <source>
        <dbReference type="ARBA" id="ARBA00023125"/>
    </source>
</evidence>
<dbReference type="Gene3D" id="1.10.10.10">
    <property type="entry name" value="Winged helix-like DNA-binding domain superfamily/Winged helix DNA-binding domain"/>
    <property type="match status" value="1"/>
</dbReference>
<proteinExistence type="predicted"/>
<dbReference type="InterPro" id="IPR045912">
    <property type="entry name" value="FOXJ2/3-like"/>
</dbReference>
<evidence type="ECO:0000259" key="7">
    <source>
        <dbReference type="PROSITE" id="PS50039"/>
    </source>
</evidence>
<evidence type="ECO:0000256" key="6">
    <source>
        <dbReference type="SAM" id="MobiDB-lite"/>
    </source>
</evidence>
<evidence type="ECO:0000313" key="9">
    <source>
        <dbReference type="Proteomes" id="UP000785200"/>
    </source>
</evidence>
<dbReference type="GO" id="GO:0000978">
    <property type="term" value="F:RNA polymerase II cis-regulatory region sequence-specific DNA binding"/>
    <property type="evidence" value="ECO:0007669"/>
    <property type="project" value="TreeGrafter"/>
</dbReference>
<feature type="region of interest" description="Disordered" evidence="6">
    <location>
        <begin position="329"/>
        <end position="405"/>
    </location>
</feature>
<dbReference type="Pfam" id="PF00250">
    <property type="entry name" value="Forkhead"/>
    <property type="match status" value="1"/>
</dbReference>
<feature type="region of interest" description="Disordered" evidence="6">
    <location>
        <begin position="454"/>
        <end position="473"/>
    </location>
</feature>
<dbReference type="AlphaFoldDB" id="A0A9P6VR98"/>
<keyword evidence="2 5" id="KW-0238">DNA-binding</keyword>
<feature type="compositionally biased region" description="Polar residues" evidence="6">
    <location>
        <begin position="337"/>
        <end position="347"/>
    </location>
</feature>
<keyword evidence="1" id="KW-0805">Transcription regulation</keyword>
<dbReference type="PANTHER" id="PTHR46078">
    <property type="entry name" value="FORKHEAD BOX PROTEIN J2 FAMILY MEMBER"/>
    <property type="match status" value="1"/>
</dbReference>
<evidence type="ECO:0000313" key="8">
    <source>
        <dbReference type="EMBL" id="KAG0652188.1"/>
    </source>
</evidence>
<comment type="caution">
    <text evidence="8">The sequence shown here is derived from an EMBL/GenBank/DDBJ whole genome shotgun (WGS) entry which is preliminary data.</text>
</comment>
<keyword evidence="4 5" id="KW-0539">Nucleus</keyword>
<sequence>MDPSGQYHRRPQTSCLPTNFQYTASPALPSHGTHPMSSFDGLPRAISDQQFMNSWATNIFSSNYSMPTSMPVSQAPAQWTGPSNLLAEFDDQNSNGYYDYSPTPSRHESDGNIHRSQNYAEIPRTWPSQYDHRTTYDDSMVPKTYQASTYMIDPNKDNPRSASRLVSDIDYDDAQESSHDFARLSISRSPKIEQDAVDPTVMCFDTPPNFLMPSRESSNDSVNSSREMTVADNEDHGAEEPYAKLIYRALMSAPKHSMVLQEIYQWFRNNTAKGSSDTKGWMNSIRHNLSMNAAFKKTERKLSGDETKKSTEWVLEDFAVKDGVQSTTRYRKRTGNLRFTKSENPAPSRQSSGRRGGISASKTKSSRQRVRDDRSEAIGLMQRLDTGRQPYQQQSRSRVPRDFSPMTPCPEDLSSATPFFSPKSESFEVPYEDMCLEDVQGVYVDDGPLFSNGPNSPISPFHNLHSTSASQLY</sequence>
<name>A0A9P6VR98_9HELO</name>
<reference evidence="8" key="1">
    <citation type="submission" date="2019-07" db="EMBL/GenBank/DDBJ databases">
        <title>Hyphodiscus hymeniophilus genome sequencing and assembly.</title>
        <authorList>
            <person name="Kramer G."/>
            <person name="Nodwell J."/>
        </authorList>
    </citation>
    <scope>NUCLEOTIDE SEQUENCE</scope>
    <source>
        <strain evidence="8">ATCC 34498</strain>
    </source>
</reference>
<comment type="subcellular location">
    <subcellularLocation>
        <location evidence="5">Nucleus</location>
    </subcellularLocation>
</comment>
<feature type="DNA-binding region" description="Fork-head" evidence="5">
    <location>
        <begin position="242"/>
        <end position="334"/>
    </location>
</feature>
<evidence type="ECO:0000256" key="3">
    <source>
        <dbReference type="ARBA" id="ARBA00023163"/>
    </source>
</evidence>
<feature type="domain" description="Fork-head" evidence="7">
    <location>
        <begin position="242"/>
        <end position="334"/>
    </location>
</feature>
<dbReference type="SMART" id="SM00339">
    <property type="entry name" value="FH"/>
    <property type="match status" value="1"/>
</dbReference>
<dbReference type="InterPro" id="IPR001766">
    <property type="entry name" value="Fork_head_dom"/>
</dbReference>
<dbReference type="SUPFAM" id="SSF46785">
    <property type="entry name" value="Winged helix' DNA-binding domain"/>
    <property type="match status" value="1"/>
</dbReference>
<feature type="compositionally biased region" description="Low complexity" evidence="6">
    <location>
        <begin position="214"/>
        <end position="227"/>
    </location>
</feature>
<feature type="region of interest" description="Disordered" evidence="6">
    <location>
        <begin position="210"/>
        <end position="235"/>
    </location>
</feature>
<accession>A0A9P6VR98</accession>
<dbReference type="InterPro" id="IPR036388">
    <property type="entry name" value="WH-like_DNA-bd_sf"/>
</dbReference>
<dbReference type="InterPro" id="IPR036390">
    <property type="entry name" value="WH_DNA-bd_sf"/>
</dbReference>
<feature type="region of interest" description="Disordered" evidence="6">
    <location>
        <begin position="84"/>
        <end position="112"/>
    </location>
</feature>
<dbReference type="GO" id="GO:0005634">
    <property type="term" value="C:nucleus"/>
    <property type="evidence" value="ECO:0007669"/>
    <property type="project" value="UniProtKB-SubCell"/>
</dbReference>
<organism evidence="8 9">
    <name type="scientific">Hyphodiscus hymeniophilus</name>
    <dbReference type="NCBI Taxonomy" id="353542"/>
    <lineage>
        <taxon>Eukaryota</taxon>
        <taxon>Fungi</taxon>
        <taxon>Dikarya</taxon>
        <taxon>Ascomycota</taxon>
        <taxon>Pezizomycotina</taxon>
        <taxon>Leotiomycetes</taxon>
        <taxon>Helotiales</taxon>
        <taxon>Hyphodiscaceae</taxon>
        <taxon>Hyphodiscus</taxon>
    </lineage>
</organism>
<dbReference type="PANTHER" id="PTHR46078:SF2">
    <property type="entry name" value="FORK-HEAD DOMAIN-CONTAINING PROTEIN"/>
    <property type="match status" value="1"/>
</dbReference>
<protein>
    <submittedName>
        <fullName evidence="8">Forkhead box J3</fullName>
    </submittedName>
</protein>
<dbReference type="OrthoDB" id="5954824at2759"/>
<dbReference type="EMBL" id="VNKQ01000003">
    <property type="protein sequence ID" value="KAG0652188.1"/>
    <property type="molecule type" value="Genomic_DNA"/>
</dbReference>
<dbReference type="PROSITE" id="PS50039">
    <property type="entry name" value="FORK_HEAD_3"/>
    <property type="match status" value="1"/>
</dbReference>
<evidence type="ECO:0000256" key="4">
    <source>
        <dbReference type="ARBA" id="ARBA00023242"/>
    </source>
</evidence>
<keyword evidence="9" id="KW-1185">Reference proteome</keyword>
<dbReference type="FunFam" id="1.10.10.10:FF:000522">
    <property type="entry name" value="Forkhead domain protein"/>
    <property type="match status" value="1"/>
</dbReference>
<dbReference type="Proteomes" id="UP000785200">
    <property type="component" value="Unassembled WGS sequence"/>
</dbReference>
<gene>
    <name evidence="8" type="ORF">D0Z07_0815</name>
</gene>